<dbReference type="EMBL" id="MKZS01000001">
    <property type="protein sequence ID" value="OLT60484.1"/>
    <property type="molecule type" value="Genomic_DNA"/>
</dbReference>
<dbReference type="Proteomes" id="UP000186657">
    <property type="component" value="Unassembled WGS sequence"/>
</dbReference>
<keyword evidence="3 4" id="KW-0408">Iron</keyword>
<dbReference type="GO" id="GO:0046872">
    <property type="term" value="F:metal ion binding"/>
    <property type="evidence" value="ECO:0007669"/>
    <property type="project" value="UniProtKB-KW"/>
</dbReference>
<sequence>MIPQASTTKGWANAIAKPATEFPPTALPVISGKIPEGLRGSLYRNGPARLERGGVPVGHWFDGDGAILAVHFTPAGATGVYRYVQTSGYQAEAAAEKLLYPNYGMTTPGPIWKRWSKPVKNAANTSVLPLPDKLLALWEGGHPHALDLQTLETRGTDDLSGLGKGASFSAHPKIDPKTGEIFNFGLTAELNSRLNIYKSNSTGKIIKQGSVQLEGLPLVHDFVLAGPYLVFFVPPVRVNFLKVALGWCSYGDAMEWHPNKSTQIIIVDRDSLSVVSRGEAEPWYQWHFSNGYVEKDGLIVIDFVRYGDFQTNQYLKEVATGQTKTKAKGTLWQARLNPDTGQVVQLQQLLDRSCEFPVVPQQLVGQFSSHTYLSVHREVVDISKELLGAIGCFDHKTGTLIVADLGENRYLSEPVYAPDSLNPDQGWILTVVYDGNSDTSEVMVFSRNTLNQEPICRLGLPKVIPFSFHGQWKSR</sequence>
<evidence type="ECO:0000256" key="2">
    <source>
        <dbReference type="ARBA" id="ARBA00022723"/>
    </source>
</evidence>
<dbReference type="PANTHER" id="PTHR10543">
    <property type="entry name" value="BETA-CAROTENE DIOXYGENASE"/>
    <property type="match status" value="1"/>
</dbReference>
<feature type="binding site" evidence="4">
    <location>
        <position position="220"/>
    </location>
    <ligand>
        <name>Fe cation</name>
        <dbReference type="ChEBI" id="CHEBI:24875"/>
        <note>catalytic</note>
    </ligand>
</feature>
<evidence type="ECO:0000313" key="5">
    <source>
        <dbReference type="EMBL" id="OLT60484.1"/>
    </source>
</evidence>
<proteinExistence type="inferred from homology"/>
<accession>A0A1U7N3I9</accession>
<keyword evidence="6" id="KW-1185">Reference proteome</keyword>
<feature type="binding site" evidence="4">
    <location>
        <position position="171"/>
    </location>
    <ligand>
        <name>Fe cation</name>
        <dbReference type="ChEBI" id="CHEBI:24875"/>
        <note>catalytic</note>
    </ligand>
</feature>
<dbReference type="Pfam" id="PF03055">
    <property type="entry name" value="RPE65"/>
    <property type="match status" value="1"/>
</dbReference>
<dbReference type="AlphaFoldDB" id="A0A1U7N3I9"/>
<comment type="cofactor">
    <cofactor evidence="4">
        <name>Fe(2+)</name>
        <dbReference type="ChEBI" id="CHEBI:29033"/>
    </cofactor>
    <text evidence="4">Binds 1 Fe(2+) ion per subunit.</text>
</comment>
<feature type="binding site" evidence="4">
    <location>
        <position position="287"/>
    </location>
    <ligand>
        <name>Fe cation</name>
        <dbReference type="ChEBI" id="CHEBI:24875"/>
        <note>catalytic</note>
    </ligand>
</feature>
<comment type="similarity">
    <text evidence="1">Belongs to the carotenoid oxygenase family.</text>
</comment>
<reference evidence="5 6" key="1">
    <citation type="submission" date="2016-10" db="EMBL/GenBank/DDBJ databases">
        <title>Comparative genomics uncovers the prolific and rare metabolic potential of the cyanobacterial genus Moorea.</title>
        <authorList>
            <person name="Leao T."/>
            <person name="Castelao G."/>
            <person name="Korobeynikov A."/>
            <person name="Monroe E.A."/>
            <person name="Podell S."/>
            <person name="Glukhov E."/>
            <person name="Allen E."/>
            <person name="Gerwick W.H."/>
            <person name="Gerwick L."/>
        </authorList>
    </citation>
    <scope>NUCLEOTIDE SEQUENCE [LARGE SCALE GENOMIC DNA]</scope>
    <source>
        <strain evidence="5 6">PNG5-198</strain>
    </source>
</reference>
<organism evidence="5 6">
    <name type="scientific">Moorena bouillonii PNG</name>
    <dbReference type="NCBI Taxonomy" id="568701"/>
    <lineage>
        <taxon>Bacteria</taxon>
        <taxon>Bacillati</taxon>
        <taxon>Cyanobacteriota</taxon>
        <taxon>Cyanophyceae</taxon>
        <taxon>Coleofasciculales</taxon>
        <taxon>Coleofasciculaceae</taxon>
        <taxon>Moorena</taxon>
    </lineage>
</organism>
<protein>
    <submittedName>
        <fullName evidence="5">Uncharacterized protein</fullName>
    </submittedName>
</protein>
<gene>
    <name evidence="5" type="ORF">BJP37_17165</name>
</gene>
<evidence type="ECO:0000313" key="6">
    <source>
        <dbReference type="Proteomes" id="UP000186657"/>
    </source>
</evidence>
<keyword evidence="2 4" id="KW-0479">Metal-binding</keyword>
<comment type="caution">
    <text evidence="5">The sequence shown here is derived from an EMBL/GenBank/DDBJ whole genome shotgun (WGS) entry which is preliminary data.</text>
</comment>
<evidence type="ECO:0000256" key="4">
    <source>
        <dbReference type="PIRSR" id="PIRSR604294-1"/>
    </source>
</evidence>
<dbReference type="InterPro" id="IPR004294">
    <property type="entry name" value="Carotenoid_Oase"/>
</dbReference>
<dbReference type="GO" id="GO:0010436">
    <property type="term" value="F:carotenoid dioxygenase activity"/>
    <property type="evidence" value="ECO:0007669"/>
    <property type="project" value="TreeGrafter"/>
</dbReference>
<name>A0A1U7N3I9_9CYAN</name>
<dbReference type="GO" id="GO:0016121">
    <property type="term" value="P:carotene catabolic process"/>
    <property type="evidence" value="ECO:0007669"/>
    <property type="project" value="TreeGrafter"/>
</dbReference>
<evidence type="ECO:0000256" key="1">
    <source>
        <dbReference type="ARBA" id="ARBA00006787"/>
    </source>
</evidence>
<evidence type="ECO:0000256" key="3">
    <source>
        <dbReference type="ARBA" id="ARBA00023004"/>
    </source>
</evidence>
<feature type="binding site" evidence="4">
    <location>
        <position position="469"/>
    </location>
    <ligand>
        <name>Fe cation</name>
        <dbReference type="ChEBI" id="CHEBI:24875"/>
        <note>catalytic</note>
    </ligand>
</feature>
<dbReference type="PANTHER" id="PTHR10543:SF139">
    <property type="entry name" value="DIOXYGENASE"/>
    <property type="match status" value="1"/>
</dbReference>